<feature type="transmembrane region" description="Helical" evidence="9">
    <location>
        <begin position="279"/>
        <end position="298"/>
    </location>
</feature>
<keyword evidence="7 9" id="KW-1133">Transmembrane helix</keyword>
<reference evidence="14 16" key="3">
    <citation type="submission" date="2020-02" db="EMBL/GenBank/DDBJ databases">
        <authorList>
            <person name="Kociolek L.K."/>
            <person name="Ozer E.A."/>
        </authorList>
    </citation>
    <scope>NUCLEOTIDE SEQUENCE [LARGE SCALE GENOMIC DNA]</scope>
    <source>
        <strain evidence="14 16">ATCC 14501</strain>
    </source>
</reference>
<evidence type="ECO:0000313" key="13">
    <source>
        <dbReference type="EMBL" id="MZH56428.1"/>
    </source>
</evidence>
<keyword evidence="6 9" id="KW-0812">Transmembrane</keyword>
<dbReference type="GO" id="GO:0005886">
    <property type="term" value="C:plasma membrane"/>
    <property type="evidence" value="ECO:0007669"/>
    <property type="project" value="UniProtKB-SubCell"/>
</dbReference>
<accession>A0A099I6L4</accession>
<evidence type="ECO:0000313" key="15">
    <source>
        <dbReference type="Proteomes" id="UP000030008"/>
    </source>
</evidence>
<keyword evidence="3" id="KW-1003">Cell membrane</keyword>
<gene>
    <name evidence="11" type="ORF">CIAN88_12410</name>
    <name evidence="14" type="ORF">G4D54_04960</name>
    <name evidence="13" type="ORF">GT664_11875</name>
    <name evidence="12" type="ORF">MKC95_19690</name>
</gene>
<keyword evidence="5" id="KW-0598">Phosphotransferase system</keyword>
<dbReference type="PROSITE" id="PS51104">
    <property type="entry name" value="PTS_EIIC_TYPE_2"/>
    <property type="match status" value="1"/>
</dbReference>
<dbReference type="InterPro" id="IPR013014">
    <property type="entry name" value="PTS_EIIC_2"/>
</dbReference>
<evidence type="ECO:0000256" key="3">
    <source>
        <dbReference type="ARBA" id="ARBA00022475"/>
    </source>
</evidence>
<dbReference type="PANTHER" id="PTHR30505:SF0">
    <property type="entry name" value="FRUCTOSE-LIKE PTS SYSTEM EIIBC COMPONENT-RELATED"/>
    <property type="match status" value="1"/>
</dbReference>
<evidence type="ECO:0000313" key="16">
    <source>
        <dbReference type="Proteomes" id="UP000503330"/>
    </source>
</evidence>
<evidence type="ECO:0000256" key="2">
    <source>
        <dbReference type="ARBA" id="ARBA00022448"/>
    </source>
</evidence>
<keyword evidence="2" id="KW-0813">Transport</keyword>
<dbReference type="Proteomes" id="UP000503330">
    <property type="component" value="Chromosome"/>
</dbReference>
<keyword evidence="4" id="KW-0762">Sugar transport</keyword>
<evidence type="ECO:0000256" key="7">
    <source>
        <dbReference type="ARBA" id="ARBA00022989"/>
    </source>
</evidence>
<dbReference type="GO" id="GO:0090563">
    <property type="term" value="F:protein-phosphocysteine-sugar phosphotransferase activity"/>
    <property type="evidence" value="ECO:0007669"/>
    <property type="project" value="TreeGrafter"/>
</dbReference>
<evidence type="ECO:0000256" key="6">
    <source>
        <dbReference type="ARBA" id="ARBA00022692"/>
    </source>
</evidence>
<feature type="transmembrane region" description="Helical" evidence="9">
    <location>
        <begin position="137"/>
        <end position="163"/>
    </location>
</feature>
<feature type="transmembrane region" description="Helical" evidence="9">
    <location>
        <begin position="57"/>
        <end position="75"/>
    </location>
</feature>
<evidence type="ECO:0000256" key="9">
    <source>
        <dbReference type="SAM" id="Phobius"/>
    </source>
</evidence>
<dbReference type="Proteomes" id="UP000604383">
    <property type="component" value="Unassembled WGS sequence"/>
</dbReference>
<evidence type="ECO:0000256" key="1">
    <source>
        <dbReference type="ARBA" id="ARBA00004429"/>
    </source>
</evidence>
<sequence length="347" mass="36712">MKTIWKDIQKHLLSGVSFMMPVVVAGGVILAVSLLGATQTETGLVPNGPLLTYLNQLGKAGMAMMIPVFAAYISYSVAGKPGLTPGFILGYIANNAIMINGVEVKAGFLGALILGLLAGYMAKWMKGLKVGKTIRSIMPILVIPISTVLVLGLAYYFIIGYPISFLMQALSDLMVTLNGSGKAVLAVFMGFFSEIDFGGPVTKAVSMFTLSMINEGIMEPNGIFRILVAVPPIGIFLSTIIAKKKYSEEERDNAKAVGIMGCLGITEGAIPYAIKDPKAVYPACIIGNIVGALIGAFGNVACPVPHGGFIVLPVVENQLWFVVAILVGSVITALLLKVLKKDVLEER</sequence>
<proteinExistence type="predicted"/>
<dbReference type="GeneID" id="61924863"/>
<dbReference type="GO" id="GO:0008982">
    <property type="term" value="F:protein-N(PI)-phosphohistidine-sugar phosphotransferase activity"/>
    <property type="evidence" value="ECO:0007669"/>
    <property type="project" value="InterPro"/>
</dbReference>
<reference evidence="12" key="4">
    <citation type="journal article" date="2022" name="Clin. Infect. Dis.">
        <title>Association between Clostridium innocuum and antibiotic-associated diarrhea in adults and children: A cross-sectional study and comparative genomics analysis.</title>
        <authorList>
            <person name="Cherny K.E."/>
            <person name="Muscat E.B."/>
            <person name="Balaji A."/>
            <person name="Mukherjee J."/>
            <person name="Ozer E.A."/>
            <person name="Angarone M.P."/>
            <person name="Hauser A.R."/>
            <person name="Sichel J.S."/>
            <person name="Amponsah E."/>
            <person name="Kociolek L.K."/>
        </authorList>
    </citation>
    <scope>NUCLEOTIDE SEQUENCE</scope>
    <source>
        <strain evidence="12">NU1-AC-029v</strain>
    </source>
</reference>
<feature type="transmembrane region" description="Helical" evidence="9">
    <location>
        <begin position="106"/>
        <end position="125"/>
    </location>
</feature>
<dbReference type="InterPro" id="IPR003352">
    <property type="entry name" value="PTS_EIIC"/>
</dbReference>
<evidence type="ECO:0000256" key="8">
    <source>
        <dbReference type="ARBA" id="ARBA00023136"/>
    </source>
</evidence>
<evidence type="ECO:0000259" key="10">
    <source>
        <dbReference type="PROSITE" id="PS51104"/>
    </source>
</evidence>
<feature type="domain" description="PTS EIIC type-2" evidence="10">
    <location>
        <begin position="8"/>
        <end position="347"/>
    </location>
</feature>
<feature type="transmembrane region" description="Helical" evidence="9">
    <location>
        <begin position="254"/>
        <end position="274"/>
    </location>
</feature>
<evidence type="ECO:0000313" key="11">
    <source>
        <dbReference type="EMBL" id="KGJ52867.1"/>
    </source>
</evidence>
<feature type="transmembrane region" description="Helical" evidence="9">
    <location>
        <begin position="318"/>
        <end position="339"/>
    </location>
</feature>
<dbReference type="NCBIfam" id="TIGR01427">
    <property type="entry name" value="PTS_IIC_fructo"/>
    <property type="match status" value="1"/>
</dbReference>
<dbReference type="RefSeq" id="WP_002607938.1">
    <property type="nucleotide sequence ID" value="NZ_AP025565.1"/>
</dbReference>
<comment type="subcellular location">
    <subcellularLocation>
        <location evidence="1">Cell inner membrane</location>
        <topology evidence="1">Multi-pass membrane protein</topology>
    </subcellularLocation>
</comment>
<dbReference type="AlphaFoldDB" id="A0A099I6L4"/>
<dbReference type="GO" id="GO:0005351">
    <property type="term" value="F:carbohydrate:proton symporter activity"/>
    <property type="evidence" value="ECO:0007669"/>
    <property type="project" value="InterPro"/>
</dbReference>
<evidence type="ECO:0000313" key="12">
    <source>
        <dbReference type="EMBL" id="MCR0234994.1"/>
    </source>
</evidence>
<dbReference type="EMBL" id="JQIF01000051">
    <property type="protein sequence ID" value="KGJ52867.1"/>
    <property type="molecule type" value="Genomic_DNA"/>
</dbReference>
<dbReference type="EMBL" id="WWTN01000019">
    <property type="protein sequence ID" value="MZH56428.1"/>
    <property type="molecule type" value="Genomic_DNA"/>
</dbReference>
<evidence type="ECO:0000313" key="14">
    <source>
        <dbReference type="EMBL" id="QJA01818.1"/>
    </source>
</evidence>
<name>A0A099I6L4_CLOIN</name>
<keyword evidence="8 9" id="KW-0472">Membrane</keyword>
<dbReference type="Proteomes" id="UP001203972">
    <property type="component" value="Unassembled WGS sequence"/>
</dbReference>
<protein>
    <submittedName>
        <fullName evidence="11">PTS fructose transporter subunit IIA</fullName>
    </submittedName>
    <submittedName>
        <fullName evidence="12">PTS fructose transporter subunit IIC</fullName>
    </submittedName>
    <submittedName>
        <fullName evidence="13">PTS transporter subunit EIIC</fullName>
    </submittedName>
</protein>
<dbReference type="InterPro" id="IPR050864">
    <property type="entry name" value="Bacterial_PTS_Sugar_Transport"/>
</dbReference>
<dbReference type="PANTHER" id="PTHR30505">
    <property type="entry name" value="FRUCTOSE-LIKE PERMEASE"/>
    <property type="match status" value="1"/>
</dbReference>
<evidence type="ECO:0000256" key="5">
    <source>
        <dbReference type="ARBA" id="ARBA00022683"/>
    </source>
</evidence>
<dbReference type="EMBL" id="CP048838">
    <property type="protein sequence ID" value="QJA01818.1"/>
    <property type="molecule type" value="Genomic_DNA"/>
</dbReference>
<reference evidence="11 15" key="1">
    <citation type="submission" date="2014-08" db="EMBL/GenBank/DDBJ databases">
        <title>Clostridium innocuum, an unnegligible vancomycin-resistant pathogen causing extra-intestinal infections.</title>
        <authorList>
            <person name="Feng Y."/>
            <person name="Chiu C.-H."/>
        </authorList>
    </citation>
    <scope>NUCLEOTIDE SEQUENCE [LARGE SCALE GENOMIC DNA]</scope>
    <source>
        <strain evidence="11 15">AN88</strain>
    </source>
</reference>
<dbReference type="Pfam" id="PF02378">
    <property type="entry name" value="PTS_EIIC"/>
    <property type="match status" value="1"/>
</dbReference>
<reference evidence="13" key="2">
    <citation type="journal article" date="2019" name="Nat. Med.">
        <title>A library of human gut bacterial isolates paired with longitudinal multiomics data enables mechanistic microbiome research.</title>
        <authorList>
            <person name="Poyet M."/>
            <person name="Groussin M."/>
            <person name="Gibbons S.M."/>
            <person name="Avila-Pacheco J."/>
            <person name="Jiang X."/>
            <person name="Kearney S.M."/>
            <person name="Perrotta A.R."/>
            <person name="Berdy B."/>
            <person name="Zhao S."/>
            <person name="Lieberman T.D."/>
            <person name="Swanson P.K."/>
            <person name="Smith M."/>
            <person name="Roesemann S."/>
            <person name="Alexander J.E."/>
            <person name="Rich S.A."/>
            <person name="Livny J."/>
            <person name="Vlamakis H."/>
            <person name="Clish C."/>
            <person name="Bullock K."/>
            <person name="Deik A."/>
            <person name="Scott J."/>
            <person name="Pierce K.A."/>
            <person name="Xavier R.J."/>
            <person name="Alm E.J."/>
        </authorList>
    </citation>
    <scope>NUCLEOTIDE SEQUENCE</scope>
    <source>
        <strain evidence="13">BIOML-A12</strain>
    </source>
</reference>
<evidence type="ECO:0000256" key="4">
    <source>
        <dbReference type="ARBA" id="ARBA00022597"/>
    </source>
</evidence>
<dbReference type="Proteomes" id="UP000030008">
    <property type="component" value="Unassembled WGS sequence"/>
</dbReference>
<dbReference type="EMBL" id="JAKTMA010000046">
    <property type="protein sequence ID" value="MCR0234994.1"/>
    <property type="molecule type" value="Genomic_DNA"/>
</dbReference>
<dbReference type="GO" id="GO:0009401">
    <property type="term" value="P:phosphoenolpyruvate-dependent sugar phosphotransferase system"/>
    <property type="evidence" value="ECO:0007669"/>
    <property type="project" value="UniProtKB-KW"/>
</dbReference>
<organism evidence="11 15">
    <name type="scientific">Clostridium innocuum</name>
    <dbReference type="NCBI Taxonomy" id="1522"/>
    <lineage>
        <taxon>Bacteria</taxon>
        <taxon>Bacillati</taxon>
        <taxon>Bacillota</taxon>
        <taxon>Clostridia</taxon>
        <taxon>Eubacteriales</taxon>
        <taxon>Clostridiaceae</taxon>
        <taxon>Clostridium</taxon>
    </lineage>
</organism>
<feature type="transmembrane region" description="Helical" evidence="9">
    <location>
        <begin position="12"/>
        <end position="37"/>
    </location>
</feature>
<dbReference type="InterPro" id="IPR006327">
    <property type="entry name" value="PTS_IIC_fruc"/>
</dbReference>
<feature type="transmembrane region" description="Helical" evidence="9">
    <location>
        <begin position="222"/>
        <end position="242"/>
    </location>
</feature>